<accession>A0A915EPS4</accession>
<keyword evidence="2" id="KW-0812">Transmembrane</keyword>
<evidence type="ECO:0000256" key="1">
    <source>
        <dbReference type="SAM" id="MobiDB-lite"/>
    </source>
</evidence>
<feature type="transmembrane region" description="Helical" evidence="2">
    <location>
        <begin position="27"/>
        <end position="45"/>
    </location>
</feature>
<keyword evidence="2" id="KW-0472">Membrane</keyword>
<sequence>MLNLDLENDCMLQEVKKVESKSCGEKTAIALFVCSLLVIFIGIMFCQQRQPPKVGSNVDKLDSLIHSGALKVKRGGMTSSSSGATKNGQAAFKVVGQTNSKTILLTTSVNTWSTLKTGQATKEDQYLLRTGLGPFLILSDDQKRFLEFLEKEMNEIRIKCFESAVLTNRIKRSVSETPTHNSDFCQKWSNLKIGMELELKHWLETLDSMRSDSMHKITVALDEQAHPKLLFHMFNTWKFWARKDLNPSVPRSLVWNAPEAQEAFRQHEEGLLDFEGLRKKLSEVFGFSSGTFIDKTATNNLSDHLKKEETSKLNIRFNPMHEQIPSSGDSSRSNINLEGIRLAKQDLKDGKIFSPSTRQRASAGQFHVSLTYVAQPDAWTPLLVDFYATWLYRFIENDENLLHLRLQSSPGAKVIYLDDADDDIENLNPSLPGSKIDYLDDEDLPATELDDTEFQKVTEDEAESQSRPTKADFHGLEVTIVEDEDGKRIWVGDGQLPELYRPFHYRIDKRDGREYFQCLSCPSQNKRDKCSIVAVRKQNENYLFNDFSHSLFCLAGQLQLNVRELRFRTFIAPRSFYTSRFSKIFLEEKESLESSHQSFLEYISVVVIPQVGDGLLNYHKNDAEERITLRSGKSLLYALVTRLGQVIWIGICNDKVKSWVARRSQHATHFLRHSPHIYSVIPTQDAHVEDIKNGEYLTMISEDLNQRMIPTTAVNLLQLENNEYPSEQHLQHATDFLDQHRN</sequence>
<keyword evidence="2" id="KW-1133">Transmembrane helix</keyword>
<dbReference type="Proteomes" id="UP000887574">
    <property type="component" value="Unplaced"/>
</dbReference>
<protein>
    <submittedName>
        <fullName evidence="4">Uncharacterized protein</fullName>
    </submittedName>
</protein>
<name>A0A915EPS4_9BILA</name>
<reference evidence="4" key="1">
    <citation type="submission" date="2022-11" db="UniProtKB">
        <authorList>
            <consortium name="WormBaseParasite"/>
        </authorList>
    </citation>
    <scope>IDENTIFICATION</scope>
</reference>
<organism evidence="3 4">
    <name type="scientific">Ditylenchus dipsaci</name>
    <dbReference type="NCBI Taxonomy" id="166011"/>
    <lineage>
        <taxon>Eukaryota</taxon>
        <taxon>Metazoa</taxon>
        <taxon>Ecdysozoa</taxon>
        <taxon>Nematoda</taxon>
        <taxon>Chromadorea</taxon>
        <taxon>Rhabditida</taxon>
        <taxon>Tylenchina</taxon>
        <taxon>Tylenchomorpha</taxon>
        <taxon>Sphaerularioidea</taxon>
        <taxon>Anguinidae</taxon>
        <taxon>Anguininae</taxon>
        <taxon>Ditylenchus</taxon>
    </lineage>
</organism>
<evidence type="ECO:0000313" key="4">
    <source>
        <dbReference type="WBParaSite" id="jg8510"/>
    </source>
</evidence>
<proteinExistence type="predicted"/>
<feature type="region of interest" description="Disordered" evidence="1">
    <location>
        <begin position="449"/>
        <end position="469"/>
    </location>
</feature>
<evidence type="ECO:0000313" key="3">
    <source>
        <dbReference type="Proteomes" id="UP000887574"/>
    </source>
</evidence>
<dbReference type="AlphaFoldDB" id="A0A915EPS4"/>
<evidence type="ECO:0000256" key="2">
    <source>
        <dbReference type="SAM" id="Phobius"/>
    </source>
</evidence>
<keyword evidence="3" id="KW-1185">Reference proteome</keyword>
<dbReference type="WBParaSite" id="jg8510">
    <property type="protein sequence ID" value="jg8510"/>
    <property type="gene ID" value="jg8510"/>
</dbReference>